<feature type="transmembrane region" description="Helical" evidence="1">
    <location>
        <begin position="21"/>
        <end position="42"/>
    </location>
</feature>
<proteinExistence type="predicted"/>
<keyword evidence="1" id="KW-0812">Transmembrane</keyword>
<name>A0A0E9PA77_ANGAN</name>
<keyword evidence="1" id="KW-1133">Transmembrane helix</keyword>
<keyword evidence="1" id="KW-0472">Membrane</keyword>
<evidence type="ECO:0000256" key="1">
    <source>
        <dbReference type="SAM" id="Phobius"/>
    </source>
</evidence>
<dbReference type="EMBL" id="GBXM01107390">
    <property type="protein sequence ID" value="JAH01187.1"/>
    <property type="molecule type" value="Transcribed_RNA"/>
</dbReference>
<sequence length="43" mass="4620">MMCLGYRPPIIKAGRMPQKSLNSSILVISMVSAVLDGNLSLLT</sequence>
<protein>
    <submittedName>
        <fullName evidence="2">Uncharacterized protein</fullName>
    </submittedName>
</protein>
<dbReference type="AlphaFoldDB" id="A0A0E9PA77"/>
<reference evidence="2" key="1">
    <citation type="submission" date="2014-11" db="EMBL/GenBank/DDBJ databases">
        <authorList>
            <person name="Amaro Gonzalez C."/>
        </authorList>
    </citation>
    <scope>NUCLEOTIDE SEQUENCE</scope>
</reference>
<organism evidence="2">
    <name type="scientific">Anguilla anguilla</name>
    <name type="common">European freshwater eel</name>
    <name type="synonym">Muraena anguilla</name>
    <dbReference type="NCBI Taxonomy" id="7936"/>
    <lineage>
        <taxon>Eukaryota</taxon>
        <taxon>Metazoa</taxon>
        <taxon>Chordata</taxon>
        <taxon>Craniata</taxon>
        <taxon>Vertebrata</taxon>
        <taxon>Euteleostomi</taxon>
        <taxon>Actinopterygii</taxon>
        <taxon>Neopterygii</taxon>
        <taxon>Teleostei</taxon>
        <taxon>Anguilliformes</taxon>
        <taxon>Anguillidae</taxon>
        <taxon>Anguilla</taxon>
    </lineage>
</organism>
<evidence type="ECO:0000313" key="2">
    <source>
        <dbReference type="EMBL" id="JAH01187.1"/>
    </source>
</evidence>
<reference evidence="2" key="2">
    <citation type="journal article" date="2015" name="Fish Shellfish Immunol.">
        <title>Early steps in the European eel (Anguilla anguilla)-Vibrio vulnificus interaction in the gills: Role of the RtxA13 toxin.</title>
        <authorList>
            <person name="Callol A."/>
            <person name="Pajuelo D."/>
            <person name="Ebbesson L."/>
            <person name="Teles M."/>
            <person name="MacKenzie S."/>
            <person name="Amaro C."/>
        </authorList>
    </citation>
    <scope>NUCLEOTIDE SEQUENCE</scope>
</reference>
<accession>A0A0E9PA77</accession>